<keyword evidence="1" id="KW-0812">Transmembrane</keyword>
<comment type="caution">
    <text evidence="3">The sequence shown here is derived from an EMBL/GenBank/DDBJ whole genome shotgun (WGS) entry which is preliminary data.</text>
</comment>
<organism evidence="3 4">
    <name type="scientific">Leucocoprinus birnbaumii</name>
    <dbReference type="NCBI Taxonomy" id="56174"/>
    <lineage>
        <taxon>Eukaryota</taxon>
        <taxon>Fungi</taxon>
        <taxon>Dikarya</taxon>
        <taxon>Basidiomycota</taxon>
        <taxon>Agaricomycotina</taxon>
        <taxon>Agaricomycetes</taxon>
        <taxon>Agaricomycetidae</taxon>
        <taxon>Agaricales</taxon>
        <taxon>Agaricineae</taxon>
        <taxon>Agaricaceae</taxon>
        <taxon>Leucocoprinus</taxon>
    </lineage>
</organism>
<gene>
    <name evidence="3" type="ORF">NP233_g6894</name>
</gene>
<name>A0AAD5VT02_9AGAR</name>
<protein>
    <recommendedName>
        <fullName evidence="2">DUF6534 domain-containing protein</fullName>
    </recommendedName>
</protein>
<feature type="transmembrane region" description="Helical" evidence="1">
    <location>
        <begin position="55"/>
        <end position="73"/>
    </location>
</feature>
<dbReference type="EMBL" id="JANIEX010000473">
    <property type="protein sequence ID" value="KAJ3566615.1"/>
    <property type="molecule type" value="Genomic_DNA"/>
</dbReference>
<dbReference type="AlphaFoldDB" id="A0AAD5VT02"/>
<dbReference type="Proteomes" id="UP001213000">
    <property type="component" value="Unassembled WGS sequence"/>
</dbReference>
<evidence type="ECO:0000259" key="2">
    <source>
        <dbReference type="Pfam" id="PF20152"/>
    </source>
</evidence>
<feature type="transmembrane region" description="Helical" evidence="1">
    <location>
        <begin position="12"/>
        <end position="35"/>
    </location>
</feature>
<evidence type="ECO:0000313" key="4">
    <source>
        <dbReference type="Proteomes" id="UP001213000"/>
    </source>
</evidence>
<reference evidence="3" key="1">
    <citation type="submission" date="2022-07" db="EMBL/GenBank/DDBJ databases">
        <title>Genome Sequence of Leucocoprinus birnbaumii.</title>
        <authorList>
            <person name="Buettner E."/>
        </authorList>
    </citation>
    <scope>NUCLEOTIDE SEQUENCE</scope>
    <source>
        <strain evidence="3">VT141</strain>
    </source>
</reference>
<keyword evidence="1" id="KW-0472">Membrane</keyword>
<proteinExistence type="predicted"/>
<dbReference type="Pfam" id="PF20152">
    <property type="entry name" value="DUF6534"/>
    <property type="match status" value="1"/>
</dbReference>
<evidence type="ECO:0000313" key="3">
    <source>
        <dbReference type="EMBL" id="KAJ3566615.1"/>
    </source>
</evidence>
<evidence type="ECO:0000256" key="1">
    <source>
        <dbReference type="SAM" id="Phobius"/>
    </source>
</evidence>
<keyword evidence="1" id="KW-1133">Transmembrane helix</keyword>
<keyword evidence="4" id="KW-1185">Reference proteome</keyword>
<feature type="transmembrane region" description="Helical" evidence="1">
    <location>
        <begin position="163"/>
        <end position="186"/>
    </location>
</feature>
<dbReference type="InterPro" id="IPR045339">
    <property type="entry name" value="DUF6534"/>
</dbReference>
<feature type="transmembrane region" description="Helical" evidence="1">
    <location>
        <begin position="121"/>
        <end position="143"/>
    </location>
</feature>
<dbReference type="PANTHER" id="PTHR40465">
    <property type="entry name" value="CHROMOSOME 1, WHOLE GENOME SHOTGUN SEQUENCE"/>
    <property type="match status" value="1"/>
</dbReference>
<feature type="transmembrane region" description="Helical" evidence="1">
    <location>
        <begin position="80"/>
        <end position="101"/>
    </location>
</feature>
<sequence length="194" mass="21986">MPTHPPPLYQVHFLWLIETTQSIIALSDGFEWFVYHFGEYDSLLDYFNLNISNPIADSIIAFPVQLVYCWRIWVLSGWRLLPSVIAFSALVGASGGFVIGINNQIIGSVTRMQPNMWFPVMLWFSANAVTDILIAVSMTYLLLRFKSGNHISRDLIFVLRRLLLFTLEANILTALVAFITLCSAFIEPIGPSRL</sequence>
<feature type="domain" description="DUF6534" evidence="2">
    <location>
        <begin position="128"/>
        <end position="181"/>
    </location>
</feature>
<dbReference type="PANTHER" id="PTHR40465:SF1">
    <property type="entry name" value="DUF6534 DOMAIN-CONTAINING PROTEIN"/>
    <property type="match status" value="1"/>
</dbReference>
<accession>A0AAD5VT02</accession>